<keyword evidence="11" id="KW-1185">Reference proteome</keyword>
<evidence type="ECO:0000256" key="8">
    <source>
        <dbReference type="SAM" id="MobiDB-lite"/>
    </source>
</evidence>
<dbReference type="Gene3D" id="4.10.280.10">
    <property type="entry name" value="Helix-loop-helix DNA-binding domain"/>
    <property type="match status" value="1"/>
</dbReference>
<keyword evidence="4" id="KW-0238">DNA-binding</keyword>
<dbReference type="PANTHER" id="PTHR10649">
    <property type="entry name" value="ARYL HYDROCARBON RECEPTOR"/>
    <property type="match status" value="1"/>
</dbReference>
<dbReference type="GO" id="GO:0034751">
    <property type="term" value="C:aryl hydrocarbon receptor complex"/>
    <property type="evidence" value="ECO:0007669"/>
    <property type="project" value="TreeGrafter"/>
</dbReference>
<dbReference type="PROSITE" id="PS50112">
    <property type="entry name" value="PAS"/>
    <property type="match status" value="1"/>
</dbReference>
<dbReference type="InterPro" id="IPR000014">
    <property type="entry name" value="PAS"/>
</dbReference>
<feature type="region of interest" description="Disordered" evidence="8">
    <location>
        <begin position="610"/>
        <end position="666"/>
    </location>
</feature>
<keyword evidence="2" id="KW-0677">Repeat</keyword>
<dbReference type="GO" id="GO:0046983">
    <property type="term" value="F:protein dimerization activity"/>
    <property type="evidence" value="ECO:0007669"/>
    <property type="project" value="InterPro"/>
</dbReference>
<dbReference type="SUPFAM" id="SSF47459">
    <property type="entry name" value="HLH, helix-loop-helix DNA-binding domain"/>
    <property type="match status" value="1"/>
</dbReference>
<dbReference type="InterPro" id="IPR013655">
    <property type="entry name" value="PAS_fold_3"/>
</dbReference>
<dbReference type="FunFam" id="3.30.450.20:FF:000035">
    <property type="entry name" value="Aryl hydrocarbon receptor"/>
    <property type="match status" value="1"/>
</dbReference>
<dbReference type="CDD" id="cd00130">
    <property type="entry name" value="PAS"/>
    <property type="match status" value="2"/>
</dbReference>
<organism evidence="11 12">
    <name type="scientific">Petromyzon marinus</name>
    <name type="common">Sea lamprey</name>
    <dbReference type="NCBI Taxonomy" id="7757"/>
    <lineage>
        <taxon>Eukaryota</taxon>
        <taxon>Metazoa</taxon>
        <taxon>Chordata</taxon>
        <taxon>Craniata</taxon>
        <taxon>Vertebrata</taxon>
        <taxon>Cyclostomata</taxon>
        <taxon>Hyperoartia</taxon>
        <taxon>Petromyzontiformes</taxon>
        <taxon>Petromyzontidae</taxon>
        <taxon>Petromyzon</taxon>
    </lineage>
</organism>
<dbReference type="InterPro" id="IPR039091">
    <property type="entry name" value="AHR/AHRR"/>
</dbReference>
<name>A0AAJ7WKQ7_PETMA</name>
<dbReference type="Pfam" id="PF00989">
    <property type="entry name" value="PAS"/>
    <property type="match status" value="1"/>
</dbReference>
<feature type="region of interest" description="Disordered" evidence="8">
    <location>
        <begin position="682"/>
        <end position="711"/>
    </location>
</feature>
<dbReference type="PROSITE" id="PS50888">
    <property type="entry name" value="BHLH"/>
    <property type="match status" value="1"/>
</dbReference>
<keyword evidence="7" id="KW-0539">Nucleus</keyword>
<proteinExistence type="predicted"/>
<feature type="domain" description="PAS" evidence="9">
    <location>
        <begin position="103"/>
        <end position="166"/>
    </location>
</feature>
<dbReference type="SUPFAM" id="SSF55785">
    <property type="entry name" value="PYP-like sensor domain (PAS domain)"/>
    <property type="match status" value="2"/>
</dbReference>
<comment type="subcellular location">
    <subcellularLocation>
        <location evidence="1">Nucleus</location>
    </subcellularLocation>
</comment>
<dbReference type="Proteomes" id="UP001318040">
    <property type="component" value="Chromosome 4"/>
</dbReference>
<dbReference type="InterPro" id="IPR013767">
    <property type="entry name" value="PAS_fold"/>
</dbReference>
<sequence>MYAGRKRRKPVQRSTKLVPVEGAKSNPSKRHRERLNAELERLAGLLPFQQDVISRLDKLSILRLSVSFLRAKGFFHALKSNSGDRIKDASGTSDMVLPEGELLLQALNGFVLVVTSEGLVFYSSHTIQDYLGFHQSDVINQSVFELIHTEDRSEFQRQLHWAFNPPGGQDSTTGAHAETPSCSFLVTYNPEQLPPENSSFLERNFVARFRCLLDNSSGFMALHFQGRLKFLHGQNRKAADGTQVPSQLALFAVATPLQPPAILEIRTKNMIFRTKHKLDFTPLGCDAKGRVVLGYTEIELCMRGTGYQFIHAADMLHCAENHVRMMRTGESGLTVFRLLTKDKGWTWVQANARLVYKNGRPDYIIATQRPLSDEEGAEQLRKRSLHLPFTYATGEAVLYECSFTLPPSLDPMQPKGHGGGGRGKKGSGSKGAAGGSGARGSLDPDSLLGAMLRQDESVYVCPPDPVPKFSFSKSYFSELGSMGSLDVVDQLSRGRAVDRATITEESSADMKPDINTALMLTHELADFGQQSCSTMPGLGLGGEGDSDDGAGGDLLSALQCFGIGVDELDVFEQDERLVMLELDSLSAQLNETISNMDILDYVDDSLSRRTGQLSQGELPAKPESSLSCPSSSQSLAYIQPQVTNQQQQPQQPQQQQQQPPAKQAHQQMFYKPKINRRYTSWDEQQQHAAMQQHPQTSHQPQRQRLQSMQHQAGAPIVNGQIQQRAQQQQQQQQVMQSYRYTPLDDGGEQYNVEAATAAAYTQSFPPCQQMQLNSGVAVDSSSSSSYGRLGCSSSSSSNGAAQSGEGQCRTAAAGSSICGYATQLQQFVPSKMPAAQSFMLKQNFNLLSSCQYQSQQCPATVMKEQLTGEVSERQQQQRHQLQQQQQQEEEDLLMSCSGISCTLEQERQYKLPMDRNIGNGNVLYQGVNCEQLSSFPDGETLPVHPGMSQPMPDAMQYFLDS</sequence>
<dbReference type="Pfam" id="PF08447">
    <property type="entry name" value="PAS_3"/>
    <property type="match status" value="1"/>
</dbReference>
<evidence type="ECO:0000256" key="3">
    <source>
        <dbReference type="ARBA" id="ARBA00023015"/>
    </source>
</evidence>
<feature type="compositionally biased region" description="Low complexity" evidence="8">
    <location>
        <begin position="624"/>
        <end position="666"/>
    </location>
</feature>
<gene>
    <name evidence="12" type="primary">LOC116938332</name>
</gene>
<dbReference type="FunFam" id="3.30.450.20:FF:000019">
    <property type="entry name" value="Aryl hydrocarbon receptor 1"/>
    <property type="match status" value="1"/>
</dbReference>
<dbReference type="CDD" id="cd19696">
    <property type="entry name" value="bHLH-PAS_AhR_like"/>
    <property type="match status" value="1"/>
</dbReference>
<dbReference type="InterPro" id="IPR036638">
    <property type="entry name" value="HLH_DNA-bd_sf"/>
</dbReference>
<keyword evidence="6" id="KW-0804">Transcription</keyword>
<dbReference type="SMART" id="SM00091">
    <property type="entry name" value="PAS"/>
    <property type="match status" value="2"/>
</dbReference>
<feature type="compositionally biased region" description="Gly residues" evidence="8">
    <location>
        <begin position="428"/>
        <end position="438"/>
    </location>
</feature>
<feature type="region of interest" description="Disordered" evidence="8">
    <location>
        <begin position="410"/>
        <end position="445"/>
    </location>
</feature>
<dbReference type="FunFam" id="4.10.280.10:FF:000041">
    <property type="entry name" value="aryl hydrocarbon receptor repressor"/>
    <property type="match status" value="1"/>
</dbReference>
<evidence type="ECO:0000313" key="12">
    <source>
        <dbReference type="RefSeq" id="XP_032801336.1"/>
    </source>
</evidence>
<evidence type="ECO:0000313" key="11">
    <source>
        <dbReference type="Proteomes" id="UP001318040"/>
    </source>
</evidence>
<feature type="compositionally biased region" description="Basic residues" evidence="8">
    <location>
        <begin position="1"/>
        <end position="11"/>
    </location>
</feature>
<dbReference type="GO" id="GO:0000976">
    <property type="term" value="F:transcription cis-regulatory region binding"/>
    <property type="evidence" value="ECO:0007669"/>
    <property type="project" value="TreeGrafter"/>
</dbReference>
<evidence type="ECO:0000256" key="6">
    <source>
        <dbReference type="ARBA" id="ARBA00023163"/>
    </source>
</evidence>
<feature type="domain" description="BHLH" evidence="10">
    <location>
        <begin position="19"/>
        <end position="72"/>
    </location>
</feature>
<dbReference type="GO" id="GO:0005634">
    <property type="term" value="C:nucleus"/>
    <property type="evidence" value="ECO:0007669"/>
    <property type="project" value="UniProtKB-SubCell"/>
</dbReference>
<evidence type="ECO:0000256" key="7">
    <source>
        <dbReference type="ARBA" id="ARBA00023242"/>
    </source>
</evidence>
<dbReference type="Gene3D" id="3.30.450.20">
    <property type="entry name" value="PAS domain"/>
    <property type="match status" value="2"/>
</dbReference>
<evidence type="ECO:0000256" key="5">
    <source>
        <dbReference type="ARBA" id="ARBA00023159"/>
    </source>
</evidence>
<keyword evidence="3" id="KW-0805">Transcription regulation</keyword>
<protein>
    <submittedName>
        <fullName evidence="12">Aryl hydrocarbon receptor-like isoform X1</fullName>
    </submittedName>
</protein>
<dbReference type="SMART" id="SM00086">
    <property type="entry name" value="PAC"/>
    <property type="match status" value="1"/>
</dbReference>
<dbReference type="GO" id="GO:0006805">
    <property type="term" value="P:xenobiotic metabolic process"/>
    <property type="evidence" value="ECO:0007669"/>
    <property type="project" value="InterPro"/>
</dbReference>
<dbReference type="SMART" id="SM00353">
    <property type="entry name" value="HLH"/>
    <property type="match status" value="1"/>
</dbReference>
<feature type="region of interest" description="Disordered" evidence="8">
    <location>
        <begin position="1"/>
        <end position="31"/>
    </location>
</feature>
<evidence type="ECO:0000259" key="10">
    <source>
        <dbReference type="PROSITE" id="PS50888"/>
    </source>
</evidence>
<dbReference type="AlphaFoldDB" id="A0AAJ7WKQ7"/>
<dbReference type="GO" id="GO:0004879">
    <property type="term" value="F:nuclear receptor activity"/>
    <property type="evidence" value="ECO:0007669"/>
    <property type="project" value="TreeGrafter"/>
</dbReference>
<dbReference type="InterPro" id="IPR035965">
    <property type="entry name" value="PAS-like_dom_sf"/>
</dbReference>
<dbReference type="InterPro" id="IPR011598">
    <property type="entry name" value="bHLH_dom"/>
</dbReference>
<evidence type="ECO:0000256" key="2">
    <source>
        <dbReference type="ARBA" id="ARBA00022737"/>
    </source>
</evidence>
<dbReference type="KEGG" id="pmrn:116938332"/>
<dbReference type="GeneID" id="116938332"/>
<dbReference type="RefSeq" id="XP_032801336.1">
    <property type="nucleotide sequence ID" value="XM_032945445.1"/>
</dbReference>
<evidence type="ECO:0000256" key="4">
    <source>
        <dbReference type="ARBA" id="ARBA00023125"/>
    </source>
</evidence>
<dbReference type="InterPro" id="IPR001610">
    <property type="entry name" value="PAC"/>
</dbReference>
<keyword evidence="5" id="KW-0010">Activator</keyword>
<feature type="compositionally biased region" description="Low complexity" evidence="8">
    <location>
        <begin position="686"/>
        <end position="695"/>
    </location>
</feature>
<evidence type="ECO:0000259" key="9">
    <source>
        <dbReference type="PROSITE" id="PS50112"/>
    </source>
</evidence>
<evidence type="ECO:0000256" key="1">
    <source>
        <dbReference type="ARBA" id="ARBA00004123"/>
    </source>
</evidence>
<reference evidence="12" key="1">
    <citation type="submission" date="2025-08" db="UniProtKB">
        <authorList>
            <consortium name="RefSeq"/>
        </authorList>
    </citation>
    <scope>IDENTIFICATION</scope>
    <source>
        <tissue evidence="12">Sperm</tissue>
    </source>
</reference>
<accession>A0AAJ7WKQ7</accession>
<dbReference type="PANTHER" id="PTHR10649:SF12">
    <property type="entry name" value="SPINELESS, ISOFORM C"/>
    <property type="match status" value="1"/>
</dbReference>
<feature type="compositionally biased region" description="Polar residues" evidence="8">
    <location>
        <begin position="696"/>
        <end position="710"/>
    </location>
</feature>